<evidence type="ECO:0000256" key="1">
    <source>
        <dbReference type="SAM" id="MobiDB-lite"/>
    </source>
</evidence>
<feature type="region of interest" description="Disordered" evidence="1">
    <location>
        <begin position="939"/>
        <end position="976"/>
    </location>
</feature>
<dbReference type="EMBL" id="ML122366">
    <property type="protein sequence ID" value="RPD52385.1"/>
    <property type="molecule type" value="Genomic_DNA"/>
</dbReference>
<feature type="non-terminal residue" evidence="3">
    <location>
        <position position="1"/>
    </location>
</feature>
<dbReference type="Pfam" id="PF18758">
    <property type="entry name" value="KDZ"/>
    <property type="match status" value="1"/>
</dbReference>
<protein>
    <recommendedName>
        <fullName evidence="2">CxC2-like cysteine cluster KDZ transposase-associated domain-containing protein</fullName>
    </recommendedName>
</protein>
<sequence>QNRLRKWLPSRQDFLDELVAFEGGDEPIEEKAVICEVCGVCPANIRCRDCFGSPLRCKQCVLAKHAEHLLHRIETWDGEKFVKTSLEKLGLKVQVSHRSGTCPHPSVVGRQIVICDSTGVFTHRVRFCKCIDPDAQQQTPEWRQLMRMGWFPATMEVPKTVFTFRLLKTFQELNFQAKTNLYDYWKSIERITDNSGGTDVPNRYKQFSHTLQIWRHLVMLKRFARTHDPAGAGATASGELVVECPACPHPGKNLPDGWEKAPAHSKWLYTLYLMIDANFRARCKDRRIDDVELALGWAYYVEETAYQVHVAACKGQKEENSCSAEHNAILKANLRREGYVASGIGAVLCARHALVRKNGAGDLQLGEGYANMNYLVFSTVLGLILASLLFSYDIVCQWCKNFFKRMDDNFPPAMRIDRAKVQDIRFAIPKKHYRVHGGEPHSRWSLNYLKHVGRTYGEWIEAHWSHMNPLALSTREMGQGMRHETYNDHWGAWNWQKTISFGSVLLRVLQEAREMRVKQRQAYQDFVANISADTVKGWEEMLDAWHADPNQPDPYDEPTNTISLAAVKLQLNKEEAAEAAAGALPPHDATPGVFLQVGLELEEKQCVLPARNGRSLSELATQQEKRNVLMPRIELWREIQDVHMPRVAQLRAADLELTDSDGPRAPIRAEDACLWLPSALPPAFASNELLSGLRKKEQRLRLAQLSDALAEIRRIRRVLAAVSEFSRMNVVGLGQRLMTRQQGLYKRFQEKQKRAAERYRAARTAMVSLNPTGSWVCTFKPLLNSDLRGPRREDDEIVPSEGRYEPSWIWLTSLSIDESTGDRMHPADSEEFLETMRAEWARSKARADRWDEEERLLLEEMRRVIEYFQWKSRWWRTQATGQPNVSARLQRGLRVYAYKQAAVYTNLARRTASTWVHELASMGPLPEWIKPYEKDAKKVHPSRRGGAQSMQDLMAEVVASGDVSSSESSDDEGADE</sequence>
<organism evidence="3 4">
    <name type="scientific">Lentinus tigrinus ALCF2SS1-6</name>
    <dbReference type="NCBI Taxonomy" id="1328759"/>
    <lineage>
        <taxon>Eukaryota</taxon>
        <taxon>Fungi</taxon>
        <taxon>Dikarya</taxon>
        <taxon>Basidiomycota</taxon>
        <taxon>Agaricomycotina</taxon>
        <taxon>Agaricomycetes</taxon>
        <taxon>Polyporales</taxon>
        <taxon>Polyporaceae</taxon>
        <taxon>Lentinus</taxon>
    </lineage>
</organism>
<evidence type="ECO:0000313" key="3">
    <source>
        <dbReference type="EMBL" id="RPD52385.1"/>
    </source>
</evidence>
<dbReference type="STRING" id="1328759.A0A5C2RPD8"/>
<dbReference type="AlphaFoldDB" id="A0A5C2RPD8"/>
<feature type="compositionally biased region" description="Low complexity" evidence="1">
    <location>
        <begin position="955"/>
        <end position="967"/>
    </location>
</feature>
<feature type="domain" description="CxC2-like cysteine cluster KDZ transposase-associated" evidence="2">
    <location>
        <begin position="86"/>
        <end position="196"/>
    </location>
</feature>
<proteinExistence type="predicted"/>
<dbReference type="OrthoDB" id="2750302at2759"/>
<accession>A0A5C2RPD8</accession>
<dbReference type="InterPro" id="IPR041457">
    <property type="entry name" value="CxC2_KDZ-assoc"/>
</dbReference>
<evidence type="ECO:0000259" key="2">
    <source>
        <dbReference type="Pfam" id="PF18803"/>
    </source>
</evidence>
<evidence type="ECO:0000313" key="4">
    <source>
        <dbReference type="Proteomes" id="UP000313359"/>
    </source>
</evidence>
<name>A0A5C2RPD8_9APHY</name>
<keyword evidence="4" id="KW-1185">Reference proteome</keyword>
<gene>
    <name evidence="3" type="ORF">L227DRAFT_514882</name>
</gene>
<reference evidence="3" key="1">
    <citation type="journal article" date="2018" name="Genome Biol. Evol.">
        <title>Genomics and development of Lentinus tigrinus, a white-rot wood-decaying mushroom with dimorphic fruiting bodies.</title>
        <authorList>
            <person name="Wu B."/>
            <person name="Xu Z."/>
            <person name="Knudson A."/>
            <person name="Carlson A."/>
            <person name="Chen N."/>
            <person name="Kovaka S."/>
            <person name="LaButti K."/>
            <person name="Lipzen A."/>
            <person name="Pennachio C."/>
            <person name="Riley R."/>
            <person name="Schakwitz W."/>
            <person name="Umezawa K."/>
            <person name="Ohm R.A."/>
            <person name="Grigoriev I.V."/>
            <person name="Nagy L.G."/>
            <person name="Gibbons J."/>
            <person name="Hibbett D."/>
        </authorList>
    </citation>
    <scope>NUCLEOTIDE SEQUENCE [LARGE SCALE GENOMIC DNA]</scope>
    <source>
        <strain evidence="3">ALCF2SS1-6</strain>
    </source>
</reference>
<dbReference type="InterPro" id="IPR040521">
    <property type="entry name" value="KDZ"/>
</dbReference>
<dbReference type="Pfam" id="PF18803">
    <property type="entry name" value="CxC2"/>
    <property type="match status" value="1"/>
</dbReference>
<dbReference type="Proteomes" id="UP000313359">
    <property type="component" value="Unassembled WGS sequence"/>
</dbReference>